<gene>
    <name evidence="1" type="ORF">A8M32_22835</name>
</gene>
<comment type="caution">
    <text evidence="1">The sequence shown here is derived from an EMBL/GenBank/DDBJ whole genome shotgun (WGS) entry which is preliminary data.</text>
</comment>
<evidence type="ECO:0000313" key="1">
    <source>
        <dbReference type="EMBL" id="ODR89276.1"/>
    </source>
</evidence>
<organism evidence="1 2">
    <name type="scientific">Sinorhizobium alkalisoli</name>
    <dbReference type="NCBI Taxonomy" id="1752398"/>
    <lineage>
        <taxon>Bacteria</taxon>
        <taxon>Pseudomonadati</taxon>
        <taxon>Pseudomonadota</taxon>
        <taxon>Alphaproteobacteria</taxon>
        <taxon>Hyphomicrobiales</taxon>
        <taxon>Rhizobiaceae</taxon>
        <taxon>Sinorhizobium/Ensifer group</taxon>
        <taxon>Sinorhizobium</taxon>
    </lineage>
</organism>
<keyword evidence="2" id="KW-1185">Reference proteome</keyword>
<evidence type="ECO:0000313" key="2">
    <source>
        <dbReference type="Proteomes" id="UP000094342"/>
    </source>
</evidence>
<dbReference type="AlphaFoldDB" id="A0A1E3V8X7"/>
<protein>
    <submittedName>
        <fullName evidence="1">Uncharacterized protein</fullName>
    </submittedName>
</protein>
<dbReference type="RefSeq" id="WP_069460672.1">
    <property type="nucleotide sequence ID" value="NZ_LYBW01000062.1"/>
</dbReference>
<proteinExistence type="predicted"/>
<reference evidence="2" key="1">
    <citation type="submission" date="2016-05" db="EMBL/GenBank/DDBJ databases">
        <authorList>
            <person name="Li Y."/>
        </authorList>
    </citation>
    <scope>NUCLEOTIDE SEQUENCE [LARGE SCALE GENOMIC DNA]</scope>
    <source>
        <strain evidence="2">YIC4027</strain>
    </source>
</reference>
<name>A0A1E3V8X7_9HYPH</name>
<accession>A0A1E3V8X7</accession>
<dbReference type="EMBL" id="LYBW01000062">
    <property type="protein sequence ID" value="ODR89276.1"/>
    <property type="molecule type" value="Genomic_DNA"/>
</dbReference>
<sequence>MGDNLVPNGLSMVAKSSARSRYFLDAKPLAGHDGRDVDLLAMHADAAAGGNHDVAIVGGFELRQTVIGP</sequence>
<dbReference type="Proteomes" id="UP000094342">
    <property type="component" value="Unassembled WGS sequence"/>
</dbReference>